<dbReference type="VEuPathDB" id="FungiDB:RhiirFUN_000582"/>
<dbReference type="Proteomes" id="UP000684084">
    <property type="component" value="Unassembled WGS sequence"/>
</dbReference>
<feature type="coiled-coil region" evidence="1">
    <location>
        <begin position="387"/>
        <end position="414"/>
    </location>
</feature>
<dbReference type="VEuPathDB" id="FungiDB:RhiirFUN_009891"/>
<feature type="region of interest" description="Disordered" evidence="2">
    <location>
        <begin position="215"/>
        <end position="235"/>
    </location>
</feature>
<proteinExistence type="predicted"/>
<evidence type="ECO:0000256" key="1">
    <source>
        <dbReference type="SAM" id="Coils"/>
    </source>
</evidence>
<dbReference type="EMBL" id="CAGKOT010000002">
    <property type="protein sequence ID" value="CAB5317063.1"/>
    <property type="molecule type" value="Genomic_DNA"/>
</dbReference>
<accession>A0A916DZ85</accession>
<feature type="compositionally biased region" description="Polar residues" evidence="2">
    <location>
        <begin position="1"/>
        <end position="18"/>
    </location>
</feature>
<evidence type="ECO:0000313" key="4">
    <source>
        <dbReference type="Proteomes" id="UP000684084"/>
    </source>
</evidence>
<dbReference type="OrthoDB" id="2417244at2759"/>
<gene>
    <name evidence="3" type="ORF">CHRIB12_LOCUS1978</name>
</gene>
<comment type="caution">
    <text evidence="3">The sequence shown here is derived from an EMBL/GenBank/DDBJ whole genome shotgun (WGS) entry which is preliminary data.</text>
</comment>
<dbReference type="AlphaFoldDB" id="A0A916DZ85"/>
<name>A0A916DZ85_9GLOM</name>
<evidence type="ECO:0000313" key="3">
    <source>
        <dbReference type="EMBL" id="CAB5317063.1"/>
    </source>
</evidence>
<feature type="region of interest" description="Disordered" evidence="2">
    <location>
        <begin position="158"/>
        <end position="202"/>
    </location>
</feature>
<feature type="compositionally biased region" description="Polar residues" evidence="2">
    <location>
        <begin position="158"/>
        <end position="173"/>
    </location>
</feature>
<keyword evidence="1" id="KW-0175">Coiled coil</keyword>
<organism evidence="3 4">
    <name type="scientific">Rhizophagus irregularis</name>
    <dbReference type="NCBI Taxonomy" id="588596"/>
    <lineage>
        <taxon>Eukaryota</taxon>
        <taxon>Fungi</taxon>
        <taxon>Fungi incertae sedis</taxon>
        <taxon>Mucoromycota</taxon>
        <taxon>Glomeromycotina</taxon>
        <taxon>Glomeromycetes</taxon>
        <taxon>Glomerales</taxon>
        <taxon>Glomeraceae</taxon>
        <taxon>Rhizophagus</taxon>
    </lineage>
</organism>
<feature type="region of interest" description="Disordered" evidence="2">
    <location>
        <begin position="1"/>
        <end position="20"/>
    </location>
</feature>
<sequence>MSNSTFPTCNALPSSQTEMDGERNLQRNIFNGSKLRRTASLQYVFSSFQNQQRNLLRRSQSNPDFSDKNTRVYDDNINYGVGLFTLSIYEEFSSKQKEDKEAQNEKVYEAKGVFTQTPKPDHKLDKHPTTYKPGGDVPDICKCLLESQSQTDNRSIIRSINSGKTQSQKTHGQVSAEYRSGQFPFTYPSTKSGSGSDGKARALGPCQLFRNERMDSLESSKAQHSNSDSHNRRSRWNGEVSLPKLQDVPCHLLDQLKDELHAFTERKNQRFLNASFRERLAKTFGIAEIFPLYLDRSEYVMWFLNEDKCLHMWNDMENSLIYMGSDLEEGVKNYLIHPDKLCYVIEDTHERVPVNEEERRLDEEFKNHMEEIGFEKMLLEAKANIMASKEEKARKKLNKKLKTTSERLVKHKSKMAEDPVIINEELVEEVLEKWPVQNIAKFGKNLTSSYYLEFQEYPNTSETGFANIYNVSGWNEDEA</sequence>
<reference evidence="3" key="1">
    <citation type="submission" date="2020-05" db="EMBL/GenBank/DDBJ databases">
        <authorList>
            <person name="Rincon C."/>
            <person name="Sanders R I."/>
            <person name="Robbins C."/>
            <person name="Chaturvedi A."/>
        </authorList>
    </citation>
    <scope>NUCLEOTIDE SEQUENCE</scope>
    <source>
        <strain evidence="3">CHB12</strain>
    </source>
</reference>
<protein>
    <submittedName>
        <fullName evidence="3">Uncharacterized protein</fullName>
    </submittedName>
</protein>
<evidence type="ECO:0000256" key="2">
    <source>
        <dbReference type="SAM" id="MobiDB-lite"/>
    </source>
</evidence>